<dbReference type="InterPro" id="IPR027417">
    <property type="entry name" value="P-loop_NTPase"/>
</dbReference>
<feature type="transmembrane region" description="Helical" evidence="1">
    <location>
        <begin position="6"/>
        <end position="24"/>
    </location>
</feature>
<sequence length="694" mass="76430">MPKGQRIIVFLATLALLLVCYTVFKSSIDVLNSKGIVIISALIMLSFTTLLAEHFFTRPTDVVASTVSVLLLLSPMHSDLNEMGLWYWIFWSYSAALLIVSLLALLLLSPEKSPSSQINKASIVLKTIAVRFGNGRFLWFSLFVLCVIFYVDSQSPLFIALFVYASVLLLIDPKKAIISLSSISKRSESAVAELFGIQSSSAYLAKVYPDSPPIKRFDVTGFVSNSGGRERWLTGLVIEAYELNEQRWLKILTDESFGELEDKTTAPDSPKKGIVHLLKVDGELDLVSHLIGTVCEGATIEKLKFEYAFNVSIQEGELLQVRCGVHNILYQVVEGTTGAEALDSRNEAGFIIGEAVQLGIWNAETRSFDRYGWVPNMNSPVLKAETVDVPECLPNEYQIGNIPGTNFQVFIDRDTAVTHHLAILGVTGSGKSVFARNLIRQIADEDTKIVCVDFTNEYSVKLADLISGSLVKGKEAESMFTAIDTISDEMDKFANQRNKSLIAAKETELRNGFKVALRQFVGSDNKAVLFELPDVTNSAGILEYTKWFFKSLFELAKAQELAGKKVCVVLEEAHTIVPEWNFLGVDDKRSSAVVNSIAQIALQGRKYGVGFVVIAQRTANVSKTVLTQCNSVVAFQQFDRTSAEFLGNYMSSDYVASLTRLRPRHAIAVGKAFSSGTPMIFSVPEISEPEAEGG</sequence>
<organism evidence="3 4">
    <name type="scientific">Desulfobotulus pelophilus</name>
    <dbReference type="NCBI Taxonomy" id="2823377"/>
    <lineage>
        <taxon>Bacteria</taxon>
        <taxon>Pseudomonadati</taxon>
        <taxon>Thermodesulfobacteriota</taxon>
        <taxon>Desulfobacteria</taxon>
        <taxon>Desulfobacterales</taxon>
        <taxon>Desulfobacteraceae</taxon>
        <taxon>Desulfobotulus</taxon>
    </lineage>
</organism>
<dbReference type="EMBL" id="JAPFPW010000010">
    <property type="protein sequence ID" value="MCW7754327.1"/>
    <property type="molecule type" value="Genomic_DNA"/>
</dbReference>
<dbReference type="PANTHER" id="PTHR42957">
    <property type="entry name" value="HELICASE MJ1565-RELATED"/>
    <property type="match status" value="1"/>
</dbReference>
<reference evidence="3 4" key="1">
    <citation type="submission" date="2022-11" db="EMBL/GenBank/DDBJ databases">
        <title>Desulfobotulus tamanensis H1 sp. nov. - anaerobic, alkaliphilic, sulphate reducing bacterium isolated from terrestrial mud volcano.</title>
        <authorList>
            <person name="Frolova A."/>
            <person name="Merkel A.Y."/>
            <person name="Slobodkin A.I."/>
        </authorList>
    </citation>
    <scope>NUCLEOTIDE SEQUENCE [LARGE SCALE GENOMIC DNA]</scope>
    <source>
        <strain evidence="3 4">H1</strain>
    </source>
</reference>
<dbReference type="InterPro" id="IPR002789">
    <property type="entry name" value="HerA_central"/>
</dbReference>
<name>A0ABT3NA38_9BACT</name>
<dbReference type="Proteomes" id="UP001209681">
    <property type="component" value="Unassembled WGS sequence"/>
</dbReference>
<gene>
    <name evidence="3" type="ORF">OOT00_10050</name>
</gene>
<feature type="transmembrane region" description="Helical" evidence="1">
    <location>
        <begin position="128"/>
        <end position="151"/>
    </location>
</feature>
<feature type="domain" description="Helicase HerA central" evidence="2">
    <location>
        <begin position="398"/>
        <end position="462"/>
    </location>
</feature>
<evidence type="ECO:0000256" key="1">
    <source>
        <dbReference type="SAM" id="Phobius"/>
    </source>
</evidence>
<dbReference type="RefSeq" id="WP_265425243.1">
    <property type="nucleotide sequence ID" value="NZ_JAPFPW010000010.1"/>
</dbReference>
<keyword evidence="1" id="KW-0472">Membrane</keyword>
<protein>
    <submittedName>
        <fullName evidence="3">DUF87 domain-containing protein</fullName>
    </submittedName>
</protein>
<keyword evidence="1" id="KW-1133">Transmembrane helix</keyword>
<comment type="caution">
    <text evidence="3">The sequence shown here is derived from an EMBL/GenBank/DDBJ whole genome shotgun (WGS) entry which is preliminary data.</text>
</comment>
<dbReference type="Pfam" id="PF01935">
    <property type="entry name" value="DUF87"/>
    <property type="match status" value="1"/>
</dbReference>
<keyword evidence="1" id="KW-0812">Transmembrane</keyword>
<dbReference type="PANTHER" id="PTHR42957:SF1">
    <property type="entry name" value="HELICASE MJ1565-RELATED"/>
    <property type="match status" value="1"/>
</dbReference>
<dbReference type="InterPro" id="IPR008571">
    <property type="entry name" value="HerA-like"/>
</dbReference>
<dbReference type="SUPFAM" id="SSF52540">
    <property type="entry name" value="P-loop containing nucleoside triphosphate hydrolases"/>
    <property type="match status" value="1"/>
</dbReference>
<evidence type="ECO:0000259" key="2">
    <source>
        <dbReference type="Pfam" id="PF01935"/>
    </source>
</evidence>
<feature type="transmembrane region" description="Helical" evidence="1">
    <location>
        <begin position="36"/>
        <end position="56"/>
    </location>
</feature>
<proteinExistence type="predicted"/>
<evidence type="ECO:0000313" key="3">
    <source>
        <dbReference type="EMBL" id="MCW7754327.1"/>
    </source>
</evidence>
<keyword evidence="4" id="KW-1185">Reference proteome</keyword>
<evidence type="ECO:0000313" key="4">
    <source>
        <dbReference type="Proteomes" id="UP001209681"/>
    </source>
</evidence>
<feature type="transmembrane region" description="Helical" evidence="1">
    <location>
        <begin position="85"/>
        <end position="108"/>
    </location>
</feature>
<accession>A0ABT3NA38</accession>
<dbReference type="Gene3D" id="3.40.50.300">
    <property type="entry name" value="P-loop containing nucleotide triphosphate hydrolases"/>
    <property type="match status" value="1"/>
</dbReference>